<dbReference type="SMART" id="SM00862">
    <property type="entry name" value="Trans_reg_C"/>
    <property type="match status" value="1"/>
</dbReference>
<dbReference type="InterPro" id="IPR001867">
    <property type="entry name" value="OmpR/PhoB-type_DNA-bd"/>
</dbReference>
<dbReference type="SUPFAM" id="SSF48452">
    <property type="entry name" value="TPR-like"/>
    <property type="match status" value="2"/>
</dbReference>
<keyword evidence="2" id="KW-0805">Transcription regulation</keyword>
<evidence type="ECO:0000256" key="5">
    <source>
        <dbReference type="PROSITE-ProRule" id="PRU01091"/>
    </source>
</evidence>
<protein>
    <submittedName>
        <fullName evidence="8">Transcriptional regulator</fullName>
    </submittedName>
</protein>
<dbReference type="PROSITE" id="PS50043">
    <property type="entry name" value="HTH_LUXR_2"/>
    <property type="match status" value="1"/>
</dbReference>
<dbReference type="EMBL" id="RBXO01000001">
    <property type="protein sequence ID" value="RKT55344.1"/>
    <property type="molecule type" value="Genomic_DNA"/>
</dbReference>
<sequence length="1222" mass="130728">MSTTPGRGVRVSVLGPVRAWSGDAELALGPARRRAVFAVLAARANRVVSRHELVDAVWGTAPPAGVVGSLHTYVSGLRRALGDARGALESRSTGYSLRLPEGAVDTGLFDAARAEGGRLFAARRWAEARRALGSALGLWHGVAYAGVPGPFAELERQRLAELRLGVAEQHARVRLALGEHAEVVADLAGLVAEHPRHEALRELVMLALHRSGRQAEALEVFQDARRALASVPGVEPGPALRALHREILAGLPAAPVEPPRLFRVPPRVARAADEPGRVFVGRAEETARLRELVSDVLAGRGAAVWVEGEAGIGKSELLTVALADAGERGCQVGWAVADEPGRRYPLQVIMDCLGVHPASPDPRRAEAAARLRAEPAAGGWVPADPVPIAVDQLVTLVDRVCATAPLVLVVDDLHWADDASVLLWHRLATATRQLPLLLVAATRPDPGRRELARVRHGVEARNGHVLALRPLVPVDAEALIGHAVGARPGATLRELVRRAAGNPLHLTEAANALVRNRSVRVTAGVAEVDPAFTEEVPRSLLDAVERTLEFLSEEAREVLRLAALLGVEFRVAELTAVTGRSPLELVGVLEEAVAATVVVEAGDDLAFRHPYLRQALRAGVPGGVRAALHRHAAEALAGVGAPVERIAEHLVADPIPVDGWVVRWLAAHHAAVANRAPAVAAELLRRAVDTDLPTPAQRASLLVTLVKVLFRAGRFPEAEAERAAALTTDPAEAAEVRTLRATMRHRRGDTATAIALLREGLALPGVPDLWRTRYVALLADFRRGDLADLDRTRRSAERAHADAVAAGEHYPAAHAAQTLWLVHSIRRDHERALRHVDEALAVVRDRPDLAELEFDLLDNRVFSLQNLDRLAEAEDALRTARVVAARHRLPMGLHVSAAVHHHWTGRWDEALAELDAVTEDGPSITFFGLREPGPAALLMHGVAALIAGRRDDRVSAAAHLDAAAAHAPATGAERESVDFHLVASALAAEQRGAPEEAVARLAPILRPDYARMMLRHQWLPYAARLALSVDDRATAREALAVAEEEAAKEVLPARASAAARHCLGLVTGDPDPVLAAVDHYRRVGRVVECASALEDAGVLLAGAGRGEEAASAFTEAVELYAALSARWDIRRAEARRRATGTLGRTGRTARPAARSGWQALSPLEVRIARLVAAGLSNPDIADELALPRRTVQSHVSRLADKLRSDSRAGIAEHVRADGMIPC</sequence>
<dbReference type="SMART" id="SM00421">
    <property type="entry name" value="HTH_LUXR"/>
    <property type="match status" value="1"/>
</dbReference>
<evidence type="ECO:0000259" key="6">
    <source>
        <dbReference type="PROSITE" id="PS50043"/>
    </source>
</evidence>
<feature type="domain" description="OmpR/PhoB-type" evidence="7">
    <location>
        <begin position="1"/>
        <end position="99"/>
    </location>
</feature>
<dbReference type="GO" id="GO:0003677">
    <property type="term" value="F:DNA binding"/>
    <property type="evidence" value="ECO:0007669"/>
    <property type="project" value="UniProtKB-UniRule"/>
</dbReference>
<dbReference type="GO" id="GO:0006355">
    <property type="term" value="P:regulation of DNA-templated transcription"/>
    <property type="evidence" value="ECO:0007669"/>
    <property type="project" value="InterPro"/>
</dbReference>
<dbReference type="Proteomes" id="UP000282084">
    <property type="component" value="Unassembled WGS sequence"/>
</dbReference>
<feature type="domain" description="HTH luxR-type" evidence="6">
    <location>
        <begin position="1153"/>
        <end position="1218"/>
    </location>
</feature>
<name>A0A495W1S1_9PSEU</name>
<gene>
    <name evidence="8" type="ORF">C8E97_4007</name>
</gene>
<dbReference type="CDD" id="cd06170">
    <property type="entry name" value="LuxR_C_like"/>
    <property type="match status" value="1"/>
</dbReference>
<evidence type="ECO:0000256" key="4">
    <source>
        <dbReference type="ARBA" id="ARBA00023163"/>
    </source>
</evidence>
<proteinExistence type="inferred from homology"/>
<evidence type="ECO:0000256" key="2">
    <source>
        <dbReference type="ARBA" id="ARBA00023015"/>
    </source>
</evidence>
<evidence type="ECO:0000259" key="7">
    <source>
        <dbReference type="PROSITE" id="PS51755"/>
    </source>
</evidence>
<dbReference type="Pfam" id="PF03704">
    <property type="entry name" value="BTAD"/>
    <property type="match status" value="1"/>
</dbReference>
<accession>A0A495W1S1</accession>
<dbReference type="PANTHER" id="PTHR35807">
    <property type="entry name" value="TRANSCRIPTIONAL REGULATOR REDD-RELATED"/>
    <property type="match status" value="1"/>
</dbReference>
<evidence type="ECO:0000313" key="8">
    <source>
        <dbReference type="EMBL" id="RKT55344.1"/>
    </source>
</evidence>
<dbReference type="PRINTS" id="PR00038">
    <property type="entry name" value="HTHLUXR"/>
</dbReference>
<dbReference type="InterPro" id="IPR036388">
    <property type="entry name" value="WH-like_DNA-bd_sf"/>
</dbReference>
<dbReference type="Gene3D" id="1.10.10.10">
    <property type="entry name" value="Winged helix-like DNA-binding domain superfamily/Winged helix DNA-binding domain"/>
    <property type="match status" value="2"/>
</dbReference>
<dbReference type="Pfam" id="PF00486">
    <property type="entry name" value="Trans_reg_C"/>
    <property type="match status" value="1"/>
</dbReference>
<dbReference type="AlphaFoldDB" id="A0A495W1S1"/>
<evidence type="ECO:0000256" key="3">
    <source>
        <dbReference type="ARBA" id="ARBA00023125"/>
    </source>
</evidence>
<dbReference type="PANTHER" id="PTHR35807:SF1">
    <property type="entry name" value="TRANSCRIPTIONAL REGULATOR REDD"/>
    <property type="match status" value="1"/>
</dbReference>
<dbReference type="Gene3D" id="1.25.40.10">
    <property type="entry name" value="Tetratricopeptide repeat domain"/>
    <property type="match status" value="2"/>
</dbReference>
<reference evidence="8 9" key="1">
    <citation type="submission" date="2018-10" db="EMBL/GenBank/DDBJ databases">
        <title>Sequencing the genomes of 1000 actinobacteria strains.</title>
        <authorList>
            <person name="Klenk H.-P."/>
        </authorList>
    </citation>
    <scope>NUCLEOTIDE SEQUENCE [LARGE SCALE GENOMIC DNA]</scope>
    <source>
        <strain evidence="8 9">DSM 43800</strain>
    </source>
</reference>
<evidence type="ECO:0000256" key="1">
    <source>
        <dbReference type="ARBA" id="ARBA00005820"/>
    </source>
</evidence>
<comment type="caution">
    <text evidence="8">The sequence shown here is derived from an EMBL/GenBank/DDBJ whole genome shotgun (WGS) entry which is preliminary data.</text>
</comment>
<dbReference type="InterPro" id="IPR016032">
    <property type="entry name" value="Sig_transdc_resp-reg_C-effctor"/>
</dbReference>
<comment type="similarity">
    <text evidence="1">Belongs to the AfsR/DnrI/RedD regulatory family.</text>
</comment>
<dbReference type="CDD" id="cd15831">
    <property type="entry name" value="BTAD"/>
    <property type="match status" value="1"/>
</dbReference>
<dbReference type="OrthoDB" id="8482304at2"/>
<dbReference type="RefSeq" id="WP_121007057.1">
    <property type="nucleotide sequence ID" value="NZ_RBXO01000001.1"/>
</dbReference>
<dbReference type="InterPro" id="IPR027417">
    <property type="entry name" value="P-loop_NTPase"/>
</dbReference>
<feature type="DNA-binding region" description="OmpR/PhoB-type" evidence="5">
    <location>
        <begin position="1"/>
        <end position="99"/>
    </location>
</feature>
<dbReference type="PROSITE" id="PS00622">
    <property type="entry name" value="HTH_LUXR_1"/>
    <property type="match status" value="1"/>
</dbReference>
<evidence type="ECO:0000313" key="9">
    <source>
        <dbReference type="Proteomes" id="UP000282084"/>
    </source>
</evidence>
<dbReference type="InterPro" id="IPR011990">
    <property type="entry name" value="TPR-like_helical_dom_sf"/>
</dbReference>
<organism evidence="8 9">
    <name type="scientific">Saccharothrix australiensis</name>
    <dbReference type="NCBI Taxonomy" id="2072"/>
    <lineage>
        <taxon>Bacteria</taxon>
        <taxon>Bacillati</taxon>
        <taxon>Actinomycetota</taxon>
        <taxon>Actinomycetes</taxon>
        <taxon>Pseudonocardiales</taxon>
        <taxon>Pseudonocardiaceae</taxon>
        <taxon>Saccharothrix</taxon>
    </lineage>
</organism>
<dbReference type="Pfam" id="PF00196">
    <property type="entry name" value="GerE"/>
    <property type="match status" value="1"/>
</dbReference>
<dbReference type="PROSITE" id="PS51755">
    <property type="entry name" value="OMPR_PHOB"/>
    <property type="match status" value="1"/>
</dbReference>
<dbReference type="InterPro" id="IPR051677">
    <property type="entry name" value="AfsR-DnrI-RedD_regulator"/>
</dbReference>
<dbReference type="SUPFAM" id="SSF46894">
    <property type="entry name" value="C-terminal effector domain of the bipartite response regulators"/>
    <property type="match status" value="2"/>
</dbReference>
<dbReference type="InterPro" id="IPR041664">
    <property type="entry name" value="AAA_16"/>
</dbReference>
<keyword evidence="3 5" id="KW-0238">DNA-binding</keyword>
<dbReference type="Pfam" id="PF13191">
    <property type="entry name" value="AAA_16"/>
    <property type="match status" value="1"/>
</dbReference>
<keyword evidence="4" id="KW-0804">Transcription</keyword>
<dbReference type="SMART" id="SM01043">
    <property type="entry name" value="BTAD"/>
    <property type="match status" value="1"/>
</dbReference>
<dbReference type="InterPro" id="IPR005158">
    <property type="entry name" value="BTAD"/>
</dbReference>
<dbReference type="InterPro" id="IPR000792">
    <property type="entry name" value="Tscrpt_reg_LuxR_C"/>
</dbReference>
<dbReference type="SUPFAM" id="SSF52540">
    <property type="entry name" value="P-loop containing nucleoside triphosphate hydrolases"/>
    <property type="match status" value="1"/>
</dbReference>
<dbReference type="GO" id="GO:0000160">
    <property type="term" value="P:phosphorelay signal transduction system"/>
    <property type="evidence" value="ECO:0007669"/>
    <property type="project" value="InterPro"/>
</dbReference>
<keyword evidence="9" id="KW-1185">Reference proteome</keyword>